<keyword evidence="3" id="KW-1185">Reference proteome</keyword>
<organism evidence="2 3">
    <name type="scientific">Mycobacterium seoulense</name>
    <dbReference type="NCBI Taxonomy" id="386911"/>
    <lineage>
        <taxon>Bacteria</taxon>
        <taxon>Bacillati</taxon>
        <taxon>Actinomycetota</taxon>
        <taxon>Actinomycetes</taxon>
        <taxon>Mycobacteriales</taxon>
        <taxon>Mycobacteriaceae</taxon>
        <taxon>Mycobacterium</taxon>
    </lineage>
</organism>
<accession>A0A7I7NV50</accession>
<evidence type="ECO:0000256" key="1">
    <source>
        <dbReference type="SAM" id="MobiDB-lite"/>
    </source>
</evidence>
<dbReference type="EMBL" id="AP022582">
    <property type="protein sequence ID" value="BBY00503.1"/>
    <property type="molecule type" value="Genomic_DNA"/>
</dbReference>
<dbReference type="KEGG" id="mseo:MSEO_10020"/>
<evidence type="ECO:0000313" key="2">
    <source>
        <dbReference type="EMBL" id="BBY00503.1"/>
    </source>
</evidence>
<dbReference type="AlphaFoldDB" id="A0A7I7NV50"/>
<feature type="region of interest" description="Disordered" evidence="1">
    <location>
        <begin position="45"/>
        <end position="70"/>
    </location>
</feature>
<feature type="compositionally biased region" description="Basic and acidic residues" evidence="1">
    <location>
        <begin position="55"/>
        <end position="70"/>
    </location>
</feature>
<gene>
    <name evidence="2" type="ORF">MSEO_10020</name>
</gene>
<proteinExistence type="predicted"/>
<protein>
    <submittedName>
        <fullName evidence="2">Uncharacterized protein</fullName>
    </submittedName>
</protein>
<sequence length="70" mass="7519">MTEEAGCPRYPTAPKLAVPRVGQRAPRQVRWPGASKVCANLCTRPARIGGTSKRGAAEEKSANGRGRRDD</sequence>
<dbReference type="Proteomes" id="UP000466632">
    <property type="component" value="Chromosome"/>
</dbReference>
<reference evidence="2 3" key="1">
    <citation type="journal article" date="2019" name="Emerg. Microbes Infect.">
        <title>Comprehensive subspecies identification of 175 nontuberculous mycobacteria species based on 7547 genomic profiles.</title>
        <authorList>
            <person name="Matsumoto Y."/>
            <person name="Kinjo T."/>
            <person name="Motooka D."/>
            <person name="Nabeya D."/>
            <person name="Jung N."/>
            <person name="Uechi K."/>
            <person name="Horii T."/>
            <person name="Iida T."/>
            <person name="Fujita J."/>
            <person name="Nakamura S."/>
        </authorList>
    </citation>
    <scope>NUCLEOTIDE SEQUENCE [LARGE SCALE GENOMIC DNA]</scope>
    <source>
        <strain evidence="2 3">JCM 16018</strain>
    </source>
</reference>
<evidence type="ECO:0000313" key="3">
    <source>
        <dbReference type="Proteomes" id="UP000466632"/>
    </source>
</evidence>
<name>A0A7I7NV50_9MYCO</name>